<dbReference type="GO" id="GO:0005737">
    <property type="term" value="C:cytoplasm"/>
    <property type="evidence" value="ECO:0007669"/>
    <property type="project" value="UniProtKB-SubCell"/>
</dbReference>
<keyword evidence="3" id="KW-0963">Cytoplasm</keyword>
<comment type="similarity">
    <text evidence="2">Belongs to the GSP E family.</text>
</comment>
<dbReference type="OrthoDB" id="9804785at2"/>
<dbReference type="InterPro" id="IPR037257">
    <property type="entry name" value="T2SS_E_N_sf"/>
</dbReference>
<dbReference type="Gene3D" id="3.30.450.90">
    <property type="match status" value="1"/>
</dbReference>
<dbReference type="SUPFAM" id="SSF52540">
    <property type="entry name" value="P-loop containing nucleoside triphosphate hydrolases"/>
    <property type="match status" value="1"/>
</dbReference>
<evidence type="ECO:0000256" key="5">
    <source>
        <dbReference type="ARBA" id="ARBA00022840"/>
    </source>
</evidence>
<dbReference type="Pfam" id="PF05157">
    <property type="entry name" value="MshEN"/>
    <property type="match status" value="1"/>
</dbReference>
<dbReference type="GO" id="GO:0016887">
    <property type="term" value="F:ATP hydrolysis activity"/>
    <property type="evidence" value="ECO:0007669"/>
    <property type="project" value="InterPro"/>
</dbReference>
<dbReference type="InterPro" id="IPR001482">
    <property type="entry name" value="T2SS/T4SS_dom"/>
</dbReference>
<comment type="caution">
    <text evidence="7">The sequence shown here is derived from an EMBL/GenBank/DDBJ whole genome shotgun (WGS) entry which is preliminary data.</text>
</comment>
<evidence type="ECO:0000313" key="7">
    <source>
        <dbReference type="EMBL" id="MBA0310211.1"/>
    </source>
</evidence>
<dbReference type="Gene3D" id="3.40.50.300">
    <property type="entry name" value="P-loop containing nucleotide triphosphate hydrolases"/>
    <property type="match status" value="1"/>
</dbReference>
<reference evidence="7" key="2">
    <citation type="journal article" date="2020" name="Front. Microbiol.">
        <title>Genetic Variants of the DSF Quorum Sensing System in Stenotrophomonas maltophilia Influence Virulence and Resistance Phenotypes Among Genotypically Diverse Clinical Isolates.</title>
        <authorList>
            <person name="Yero D."/>
            <person name="Huedo P."/>
            <person name="Conchillo-Sole O."/>
            <person name="Martinez-Servat S."/>
            <person name="Mamat U."/>
            <person name="Coves X."/>
            <person name="Llanas F."/>
            <person name="Roca I."/>
            <person name="Vila J."/>
            <person name="Schaible U.E."/>
            <person name="Daura X."/>
            <person name="Gibert I."/>
        </authorList>
    </citation>
    <scope>NUCLEOTIDE SEQUENCE</scope>
    <source>
        <strain evidence="7">OG156</strain>
    </source>
</reference>
<dbReference type="SUPFAM" id="SSF160246">
    <property type="entry name" value="EspE N-terminal domain-like"/>
    <property type="match status" value="1"/>
</dbReference>
<dbReference type="InterPro" id="IPR013374">
    <property type="entry name" value="ATPase_typ4_pilus-assembl_PilB"/>
</dbReference>
<dbReference type="PROSITE" id="PS00662">
    <property type="entry name" value="T2SP_E"/>
    <property type="match status" value="1"/>
</dbReference>
<dbReference type="FunFam" id="3.40.50.300:FF:000398">
    <property type="entry name" value="Type IV pilus assembly ATPase PilB"/>
    <property type="match status" value="1"/>
</dbReference>
<organism evidence="7 8">
    <name type="scientific">Stenotrophomonas maltophilia</name>
    <name type="common">Pseudomonas maltophilia</name>
    <name type="synonym">Xanthomonas maltophilia</name>
    <dbReference type="NCBI Taxonomy" id="40324"/>
    <lineage>
        <taxon>Bacteria</taxon>
        <taxon>Pseudomonadati</taxon>
        <taxon>Pseudomonadota</taxon>
        <taxon>Gammaproteobacteria</taxon>
        <taxon>Lysobacterales</taxon>
        <taxon>Lysobacteraceae</taxon>
        <taxon>Stenotrophomonas</taxon>
        <taxon>Stenotrophomonas maltophilia group</taxon>
    </lineage>
</organism>
<keyword evidence="5" id="KW-0067">ATP-binding</keyword>
<dbReference type="CDD" id="cd01129">
    <property type="entry name" value="PulE-GspE-like"/>
    <property type="match status" value="1"/>
</dbReference>
<dbReference type="InterPro" id="IPR027417">
    <property type="entry name" value="P-loop_NTPase"/>
</dbReference>
<evidence type="ECO:0000256" key="1">
    <source>
        <dbReference type="ARBA" id="ARBA00004496"/>
    </source>
</evidence>
<dbReference type="RefSeq" id="WP_005414305.1">
    <property type="nucleotide sequence ID" value="NZ_AP021908.1"/>
</dbReference>
<keyword evidence="4" id="KW-0547">Nucleotide-binding</keyword>
<dbReference type="FunFam" id="3.30.450.90:FF:000001">
    <property type="entry name" value="Type II secretion system ATPase GspE"/>
    <property type="match status" value="1"/>
</dbReference>
<dbReference type="Gene3D" id="3.30.300.160">
    <property type="entry name" value="Type II secretion system, protein E, N-terminal domain"/>
    <property type="match status" value="1"/>
</dbReference>
<name>A0A2J0SZ70_STEMA</name>
<evidence type="ECO:0000256" key="3">
    <source>
        <dbReference type="ARBA" id="ARBA00022490"/>
    </source>
</evidence>
<evidence type="ECO:0000256" key="2">
    <source>
        <dbReference type="ARBA" id="ARBA00006611"/>
    </source>
</evidence>
<feature type="domain" description="Bacterial type II secretion system protein E" evidence="6">
    <location>
        <begin position="395"/>
        <end position="409"/>
    </location>
</feature>
<evidence type="ECO:0000313" key="8">
    <source>
        <dbReference type="Proteomes" id="UP000822271"/>
    </source>
</evidence>
<dbReference type="AlphaFoldDB" id="A0A2J0SZ70"/>
<dbReference type="GO" id="GO:0005886">
    <property type="term" value="C:plasma membrane"/>
    <property type="evidence" value="ECO:0007669"/>
    <property type="project" value="TreeGrafter"/>
</dbReference>
<dbReference type="InterPro" id="IPR007831">
    <property type="entry name" value="T2SS_GspE_N"/>
</dbReference>
<dbReference type="Proteomes" id="UP000822271">
    <property type="component" value="Unassembled WGS sequence"/>
</dbReference>
<evidence type="ECO:0000256" key="4">
    <source>
        <dbReference type="ARBA" id="ARBA00022741"/>
    </source>
</evidence>
<dbReference type="Pfam" id="PF00437">
    <property type="entry name" value="T2SSE"/>
    <property type="match status" value="1"/>
</dbReference>
<accession>A0A2J0SZ70</accession>
<dbReference type="NCBIfam" id="TIGR02538">
    <property type="entry name" value="type_IV_pilB"/>
    <property type="match status" value="1"/>
</dbReference>
<reference evidence="7" key="1">
    <citation type="submission" date="2018-09" db="EMBL/GenBank/DDBJ databases">
        <authorList>
            <person name="Groschel M."/>
            <person name="Kohl T."/>
            <person name="Conchillo-Sole O."/>
            <person name="Mamat U."/>
            <person name="Yero D."/>
            <person name="Niemann S."/>
            <person name="Daura X."/>
            <person name="Gibert I."/>
        </authorList>
    </citation>
    <scope>NUCLEOTIDE SEQUENCE</scope>
    <source>
        <strain evidence="7">OG156</strain>
    </source>
</reference>
<gene>
    <name evidence="7" type="primary">pilB</name>
    <name evidence="7" type="ORF">D7Y33_04150</name>
</gene>
<dbReference type="PANTHER" id="PTHR30258:SF1">
    <property type="entry name" value="PROTEIN TRANSPORT PROTEIN HOFB HOMOLOG"/>
    <property type="match status" value="1"/>
</dbReference>
<protein>
    <submittedName>
        <fullName evidence="7">Type IV-A pilus assembly ATPase PilB</fullName>
    </submittedName>
</protein>
<sequence length="577" mass="62317">MNAVTTANLVGITGLARRLVQDGALDEATARDAMAKAAAARQPLPTWFAQNKLVNASQLAAANAVEFGMPLFDVSTFDASQNAMSLVSEELLRKHNVLPLFKRGGKLFVGTSNPTHSLDEIKFHTNLVVEPILVDEDQIRRTLEQWHASHDTLGDALGGDDDGMGNLDVAAGDEDLGATGGDSGIDAKGDDTPVVKFVNKVLVDAIRKGASDIHFEPYEDDYRVRLRIDGLLKMVARAPVKLNQRIAARLKVMAQLDIAEKRVPQDGRIKLNLSKTKQIDFRVSTLPTLFGEKVVLRILDGSAAKLGIDKLGYEPDQQKLFLDAIHKPYGMVLVTGPTGSGKTVSLYTALGILNDETRNISTAEDPVEIRLPGVNQVQQNNKRGMTFAAALRSFLRQDPDIIMVGEIRDLETAEIAIKAAQTGHMVLSTLHTNDAPQTIARLMNMGIAPYNITSSVTLVIAQRLARRLCGNCKRPSSLPEHALLAEGFTQAQLDAGIELYEAVGCDECTEGYKGRTGVYQVMPMTDEIATIVLAGGNALQIAEAAQQIGVNDLRQSALKKAAAGITSLAEINRVTKD</sequence>
<dbReference type="GO" id="GO:0005524">
    <property type="term" value="F:ATP binding"/>
    <property type="evidence" value="ECO:0007669"/>
    <property type="project" value="UniProtKB-KW"/>
</dbReference>
<comment type="subcellular location">
    <subcellularLocation>
        <location evidence="1">Cytoplasm</location>
    </subcellularLocation>
</comment>
<dbReference type="EMBL" id="RAUE01000007">
    <property type="protein sequence ID" value="MBA0310211.1"/>
    <property type="molecule type" value="Genomic_DNA"/>
</dbReference>
<evidence type="ECO:0000259" key="6">
    <source>
        <dbReference type="PROSITE" id="PS00662"/>
    </source>
</evidence>
<dbReference type="GO" id="GO:0009297">
    <property type="term" value="P:pilus assembly"/>
    <property type="evidence" value="ECO:0007669"/>
    <property type="project" value="InterPro"/>
</dbReference>
<proteinExistence type="inferred from homology"/>
<dbReference type="PANTHER" id="PTHR30258">
    <property type="entry name" value="TYPE II SECRETION SYSTEM PROTEIN GSPE-RELATED"/>
    <property type="match status" value="1"/>
</dbReference>